<dbReference type="Gene3D" id="1.20.1260.120">
    <property type="entry name" value="Protein of unknown function DUF2935"/>
    <property type="match status" value="1"/>
</dbReference>
<dbReference type="AlphaFoldDB" id="A0A223KR42"/>
<protein>
    <recommendedName>
        <fullName evidence="3">DUF2935 domain-containing protein</fullName>
    </recommendedName>
</protein>
<dbReference type="InterPro" id="IPR021328">
    <property type="entry name" value="CotB-like"/>
</dbReference>
<dbReference type="KEGG" id="bcoh:BC6307_11315"/>
<evidence type="ECO:0000313" key="1">
    <source>
        <dbReference type="EMBL" id="AST91824.1"/>
    </source>
</evidence>
<sequence>MQVFGDHNIFFLDTLGPKEKEDIQKAQQFKDRYDRLYNEANSLTNENVHQHIKTAKALTQQLREFKLSIIRRQLHGEITVNLPPTFINHMVNELEEYLNVVSYLEKGESPPIFHELHHHLVWLLDAAGHAQGINDSVDMVEQDVKVRSHEFIERFKDFYIKAVELAGYLRTNVQSFPALSKMNVEVKLEIELFKTFLHEIKEMELSDQLLGTFSAIMADHMAREECYYLIKLASSTATAMPDCDPTKPRVQE</sequence>
<evidence type="ECO:0008006" key="3">
    <source>
        <dbReference type="Google" id="ProtNLM"/>
    </source>
</evidence>
<proteinExistence type="predicted"/>
<dbReference type="Proteomes" id="UP000215224">
    <property type="component" value="Chromosome"/>
</dbReference>
<accession>A0A223KR42</accession>
<dbReference type="SUPFAM" id="SSF158430">
    <property type="entry name" value="Bacillus cereus metalloprotein-like"/>
    <property type="match status" value="2"/>
</dbReference>
<dbReference type="STRING" id="1314751.GCA_001591425_00136"/>
<organism evidence="1 2">
    <name type="scientific">Sutcliffiella cohnii</name>
    <dbReference type="NCBI Taxonomy" id="33932"/>
    <lineage>
        <taxon>Bacteria</taxon>
        <taxon>Bacillati</taxon>
        <taxon>Bacillota</taxon>
        <taxon>Bacilli</taxon>
        <taxon>Bacillales</taxon>
        <taxon>Bacillaceae</taxon>
        <taxon>Sutcliffiella</taxon>
    </lineage>
</organism>
<gene>
    <name evidence="1" type="ORF">BC6307_11315</name>
</gene>
<reference evidence="1 2" key="1">
    <citation type="submission" date="2016-12" db="EMBL/GenBank/DDBJ databases">
        <title>The whole genome sequencing and assembly of Bacillus cohnii DSM 6307T strain.</title>
        <authorList>
            <person name="Lee Y.-J."/>
            <person name="Yi H."/>
            <person name="Bahn Y.-S."/>
            <person name="Kim J.F."/>
            <person name="Lee D.-W."/>
        </authorList>
    </citation>
    <scope>NUCLEOTIDE SEQUENCE [LARGE SCALE GENOMIC DNA]</scope>
    <source>
        <strain evidence="1 2">DSM 6307</strain>
    </source>
</reference>
<evidence type="ECO:0000313" key="2">
    <source>
        <dbReference type="Proteomes" id="UP000215224"/>
    </source>
</evidence>
<keyword evidence="2" id="KW-1185">Reference proteome</keyword>
<dbReference type="Pfam" id="PF11155">
    <property type="entry name" value="DUF2935"/>
    <property type="match status" value="2"/>
</dbReference>
<name>A0A223KR42_9BACI</name>
<dbReference type="EMBL" id="CP018866">
    <property type="protein sequence ID" value="AST91824.1"/>
    <property type="molecule type" value="Genomic_DNA"/>
</dbReference>